<reference evidence="1 2" key="1">
    <citation type="submission" date="2013-06" db="EMBL/GenBank/DDBJ databases">
        <authorList>
            <person name="Weinstock G."/>
            <person name="Sodergren E."/>
            <person name="Lobos E.A."/>
            <person name="Fulton L."/>
            <person name="Fulton R."/>
            <person name="Courtney L."/>
            <person name="Fronick C."/>
            <person name="O'Laughlin M."/>
            <person name="Godfrey J."/>
            <person name="Wilson R.M."/>
            <person name="Miner T."/>
            <person name="Farmer C."/>
            <person name="Delehaunty K."/>
            <person name="Cordes M."/>
            <person name="Minx P."/>
            <person name="Tomlinson C."/>
            <person name="Chen J."/>
            <person name="Wollam A."/>
            <person name="Pepin K.H."/>
            <person name="Bhonagiri V."/>
            <person name="Zhang X."/>
            <person name="Warren W."/>
            <person name="Mitreva M."/>
            <person name="Mardis E.R."/>
            <person name="Wilson R.K."/>
        </authorList>
    </citation>
    <scope>NUCLEOTIDE SEQUENCE [LARGE SCALE GENOMIC DNA]</scope>
    <source>
        <strain evidence="1 2">ATCC 29099</strain>
    </source>
</reference>
<comment type="caution">
    <text evidence="1">The sequence shown here is derived from an EMBL/GenBank/DDBJ whole genome shotgun (WGS) entry which is preliminary data.</text>
</comment>
<evidence type="ECO:0000313" key="1">
    <source>
        <dbReference type="EMBL" id="ERK42704.1"/>
    </source>
</evidence>
<organism evidence="1 2">
    <name type="scientific">Eubacterium ramulus ATCC 29099</name>
    <dbReference type="NCBI Taxonomy" id="1256908"/>
    <lineage>
        <taxon>Bacteria</taxon>
        <taxon>Bacillati</taxon>
        <taxon>Bacillota</taxon>
        <taxon>Clostridia</taxon>
        <taxon>Eubacteriales</taxon>
        <taxon>Eubacteriaceae</taxon>
        <taxon>Eubacterium</taxon>
    </lineage>
</organism>
<keyword evidence="2" id="KW-1185">Reference proteome</keyword>
<protein>
    <submittedName>
        <fullName evidence="1">Uncharacterized protein</fullName>
    </submittedName>
</protein>
<gene>
    <name evidence="1" type="ORF">HMPREF0373_02732</name>
</gene>
<dbReference type="Proteomes" id="UP000016608">
    <property type="component" value="Unassembled WGS sequence"/>
</dbReference>
<accession>U2PG17</accession>
<dbReference type="AlphaFoldDB" id="U2PG17"/>
<evidence type="ECO:0000313" key="2">
    <source>
        <dbReference type="Proteomes" id="UP000016608"/>
    </source>
</evidence>
<name>U2PG17_EUBRA</name>
<dbReference type="HOGENOM" id="CLU_3025519_0_0_9"/>
<dbReference type="EMBL" id="AWVJ01000168">
    <property type="protein sequence ID" value="ERK42704.1"/>
    <property type="molecule type" value="Genomic_DNA"/>
</dbReference>
<proteinExistence type="predicted"/>
<sequence>MIVLTFWLVTINQFHGSRIAELYAEHNTFLLIFYHYQLLFQEKNSPNLLKKVNSG</sequence>